<dbReference type="Pfam" id="PF18175">
    <property type="entry name" value="HU-CCDC81_bac_2"/>
    <property type="match status" value="1"/>
</dbReference>
<keyword evidence="1" id="KW-0472">Membrane</keyword>
<keyword evidence="1" id="KW-0812">Transmembrane</keyword>
<feature type="transmembrane region" description="Helical" evidence="1">
    <location>
        <begin position="173"/>
        <end position="194"/>
    </location>
</feature>
<organism evidence="3 4">
    <name type="scientific">Dyadobacter psychrotolerans</name>
    <dbReference type="NCBI Taxonomy" id="2541721"/>
    <lineage>
        <taxon>Bacteria</taxon>
        <taxon>Pseudomonadati</taxon>
        <taxon>Bacteroidota</taxon>
        <taxon>Cytophagia</taxon>
        <taxon>Cytophagales</taxon>
        <taxon>Spirosomataceae</taxon>
        <taxon>Dyadobacter</taxon>
    </lineage>
</organism>
<dbReference type="InterPro" id="IPR036680">
    <property type="entry name" value="SPOR-like_sf"/>
</dbReference>
<dbReference type="RefSeq" id="WP_131957620.1">
    <property type="nucleotide sequence ID" value="NZ_SMFL01000002.1"/>
</dbReference>
<dbReference type="EMBL" id="SMFL01000002">
    <property type="protein sequence ID" value="TDE17754.1"/>
    <property type="molecule type" value="Genomic_DNA"/>
</dbReference>
<dbReference type="InterPro" id="IPR040495">
    <property type="entry name" value="HU-CCDC81_bac_1"/>
</dbReference>
<accession>A0A4R5DYG2</accession>
<gene>
    <name evidence="3" type="ORF">E0F88_07640</name>
</gene>
<dbReference type="AlphaFoldDB" id="A0A4R5DYG2"/>
<keyword evidence="4" id="KW-1185">Reference proteome</keyword>
<proteinExistence type="predicted"/>
<dbReference type="GO" id="GO:0042834">
    <property type="term" value="F:peptidoglycan binding"/>
    <property type="evidence" value="ECO:0007669"/>
    <property type="project" value="InterPro"/>
</dbReference>
<evidence type="ECO:0000259" key="2">
    <source>
        <dbReference type="PROSITE" id="PS51724"/>
    </source>
</evidence>
<protein>
    <submittedName>
        <fullName evidence="3">SPOR domain-containing protein</fullName>
    </submittedName>
</protein>
<feature type="domain" description="SPOR" evidence="2">
    <location>
        <begin position="274"/>
        <end position="353"/>
    </location>
</feature>
<dbReference type="InterPro" id="IPR041268">
    <property type="entry name" value="HU-CCDC81_bac_2"/>
</dbReference>
<sequence length="354" mass="39181">MIAVETVIRKLVSDYEFVIIPGFGALLSRQIHASFDKNSGVFSPPVKKLAFNEFLKLDDGLLANYISREEKVSHLEAVGYVKQYADTLRSALNTYGETKINGVGRFQTNGEGKLVFEPNTENHFKDEWYGFSKVTAKTFDKVLTTSTVSANFLEENDAEVIEFSERKTVRVNWFRWAAAAVLAGLMFYVSFFLVTANEDNYKSTLNPFDNLFGNTASTVVVKEPVQLSESKVDPTVADSVVVETAVKPDSIIVEVPPVPAVAPVEAAQVGKQEISFDKKFYLIAGAFKGMKRANILLEDLQSKGYTDALVIPAGKHSSKVTVAVQGFDQERDAYQASSKLKKVIGEEGWVMKIK</sequence>
<comment type="caution">
    <text evidence="3">The sequence shown here is derived from an EMBL/GenBank/DDBJ whole genome shotgun (WGS) entry which is preliminary data.</text>
</comment>
<dbReference type="PROSITE" id="PS51724">
    <property type="entry name" value="SPOR"/>
    <property type="match status" value="1"/>
</dbReference>
<dbReference type="Gene3D" id="3.30.70.1070">
    <property type="entry name" value="Sporulation related repeat"/>
    <property type="match status" value="1"/>
</dbReference>
<dbReference type="InterPro" id="IPR007730">
    <property type="entry name" value="SPOR-like_dom"/>
</dbReference>
<evidence type="ECO:0000256" key="1">
    <source>
        <dbReference type="SAM" id="Phobius"/>
    </source>
</evidence>
<dbReference type="Pfam" id="PF18174">
    <property type="entry name" value="HU-CCDC81_bac_1"/>
    <property type="match status" value="1"/>
</dbReference>
<dbReference type="Proteomes" id="UP000294850">
    <property type="component" value="Unassembled WGS sequence"/>
</dbReference>
<name>A0A4R5DYG2_9BACT</name>
<keyword evidence="1" id="KW-1133">Transmembrane helix</keyword>
<dbReference type="Pfam" id="PF05036">
    <property type="entry name" value="SPOR"/>
    <property type="match status" value="1"/>
</dbReference>
<dbReference type="SUPFAM" id="SSF110997">
    <property type="entry name" value="Sporulation related repeat"/>
    <property type="match status" value="1"/>
</dbReference>
<dbReference type="OrthoDB" id="653949at2"/>
<reference evidence="3 4" key="1">
    <citation type="submission" date="2019-03" db="EMBL/GenBank/DDBJ databases">
        <title>Dyadobacter AR-3-6 sp. nov., isolated from arctic soil.</title>
        <authorList>
            <person name="Chaudhary D.K."/>
        </authorList>
    </citation>
    <scope>NUCLEOTIDE SEQUENCE [LARGE SCALE GENOMIC DNA]</scope>
    <source>
        <strain evidence="3 4">AR-3-6</strain>
    </source>
</reference>
<evidence type="ECO:0000313" key="4">
    <source>
        <dbReference type="Proteomes" id="UP000294850"/>
    </source>
</evidence>
<evidence type="ECO:0000313" key="3">
    <source>
        <dbReference type="EMBL" id="TDE17754.1"/>
    </source>
</evidence>